<dbReference type="EMBL" id="BAABBN010000015">
    <property type="protein sequence ID" value="GAA3939794.1"/>
    <property type="molecule type" value="Genomic_DNA"/>
</dbReference>
<evidence type="ECO:0000313" key="5">
    <source>
        <dbReference type="EMBL" id="GAA3939794.1"/>
    </source>
</evidence>
<gene>
    <name evidence="5" type="ORF">GCM10022277_39700</name>
</gene>
<evidence type="ECO:0000256" key="4">
    <source>
        <dbReference type="ARBA" id="ARBA00037106"/>
    </source>
</evidence>
<evidence type="ECO:0000256" key="1">
    <source>
        <dbReference type="ARBA" id="ARBA00008580"/>
    </source>
</evidence>
<keyword evidence="6" id="KW-1185">Reference proteome</keyword>
<comment type="caution">
    <text evidence="5">The sequence shown here is derived from an EMBL/GenBank/DDBJ whole genome shotgun (WGS) entry which is preliminary data.</text>
</comment>
<dbReference type="PANTHER" id="PTHR36582">
    <property type="entry name" value="ANTITOXIN PARD"/>
    <property type="match status" value="1"/>
</dbReference>
<dbReference type="Pfam" id="PF03693">
    <property type="entry name" value="ParD_antitoxin"/>
    <property type="match status" value="1"/>
</dbReference>
<comment type="function">
    <text evidence="4">Antitoxin component of a type II toxin-antitoxin (TA) system. Neutralizes the effect of toxin ParE.</text>
</comment>
<reference evidence="6" key="1">
    <citation type="journal article" date="2019" name="Int. J. Syst. Evol. Microbiol.">
        <title>The Global Catalogue of Microorganisms (GCM) 10K type strain sequencing project: providing services to taxonomists for standard genome sequencing and annotation.</title>
        <authorList>
            <consortium name="The Broad Institute Genomics Platform"/>
            <consortium name="The Broad Institute Genome Sequencing Center for Infectious Disease"/>
            <person name="Wu L."/>
            <person name="Ma J."/>
        </authorList>
    </citation>
    <scope>NUCLEOTIDE SEQUENCE [LARGE SCALE GENOMIC DNA]</scope>
    <source>
        <strain evidence="6">JCM 17551</strain>
    </source>
</reference>
<dbReference type="InterPro" id="IPR022789">
    <property type="entry name" value="ParD"/>
</dbReference>
<evidence type="ECO:0000256" key="3">
    <source>
        <dbReference type="ARBA" id="ARBA00022649"/>
    </source>
</evidence>
<dbReference type="InterPro" id="IPR038296">
    <property type="entry name" value="ParD_sf"/>
</dbReference>
<dbReference type="InterPro" id="IPR010985">
    <property type="entry name" value="Ribbon_hlx_hlx"/>
</dbReference>
<evidence type="ECO:0000313" key="6">
    <source>
        <dbReference type="Proteomes" id="UP001501565"/>
    </source>
</evidence>
<proteinExistence type="inferred from homology"/>
<keyword evidence="3" id="KW-1277">Toxin-antitoxin system</keyword>
<accession>A0ABP7N8Q9</accession>
<protein>
    <recommendedName>
        <fullName evidence="2">Antitoxin ParD</fullName>
    </recommendedName>
</protein>
<dbReference type="SUPFAM" id="SSF47598">
    <property type="entry name" value="Ribbon-helix-helix"/>
    <property type="match status" value="1"/>
</dbReference>
<dbReference type="Proteomes" id="UP001501565">
    <property type="component" value="Unassembled WGS sequence"/>
</dbReference>
<evidence type="ECO:0000256" key="2">
    <source>
        <dbReference type="ARBA" id="ARBA00017940"/>
    </source>
</evidence>
<dbReference type="NCBIfam" id="TIGR02606">
    <property type="entry name" value="antidote_CC2985"/>
    <property type="match status" value="1"/>
</dbReference>
<dbReference type="Gene3D" id="6.10.10.120">
    <property type="entry name" value="Antitoxin ParD1-like"/>
    <property type="match status" value="1"/>
</dbReference>
<dbReference type="PANTHER" id="PTHR36582:SF2">
    <property type="entry name" value="ANTITOXIN PARD"/>
    <property type="match status" value="1"/>
</dbReference>
<organism evidence="5 6">
    <name type="scientific">Litoribacillus peritrichatus</name>
    <dbReference type="NCBI Taxonomy" id="718191"/>
    <lineage>
        <taxon>Bacteria</taxon>
        <taxon>Pseudomonadati</taxon>
        <taxon>Pseudomonadota</taxon>
        <taxon>Gammaproteobacteria</taxon>
        <taxon>Oceanospirillales</taxon>
        <taxon>Oceanospirillaceae</taxon>
        <taxon>Litoribacillus</taxon>
    </lineage>
</organism>
<dbReference type="CDD" id="cd22231">
    <property type="entry name" value="RHH_NikR_HicB-like"/>
    <property type="match status" value="1"/>
</dbReference>
<name>A0ABP7N8Q9_9GAMM</name>
<comment type="similarity">
    <text evidence="1">Belongs to the ParD antitoxin family.</text>
</comment>
<dbReference type="RefSeq" id="WP_344800387.1">
    <property type="nucleotide sequence ID" value="NZ_BAABBN010000015.1"/>
</dbReference>
<sequence length="89" mass="10022">MNISLTSELESFVKSKVETGMYRSASEVVREALRLLEEQDEIQSMRLEALRRDVNQGLDSLERGQGKPLDMEAIKAKGRAKLQTKAKNA</sequence>